<protein>
    <submittedName>
        <fullName evidence="5">5-oxoprolinase subunit PxpB</fullName>
        <ecNumber evidence="5">3.5.2.9</ecNumber>
    </submittedName>
</protein>
<reference evidence="5" key="3">
    <citation type="journal article" date="2023" name="Microbiol. Resour. Announc.">
        <title>Draft Genome Sequence of Granulicatella sp. Strain S8, Isolated from a Marine Fish, Seriola quinqueradiata.</title>
        <authorList>
            <person name="Lee M."/>
            <person name="Farooq A."/>
            <person name="Jeong J.B."/>
            <person name="Jung M.Y."/>
        </authorList>
    </citation>
    <scope>NUCLEOTIDE SEQUENCE</scope>
    <source>
        <strain evidence="5">S8</strain>
    </source>
</reference>
<reference evidence="5" key="2">
    <citation type="journal article" date="2023" name="Curr. Microbiol.">
        <title>Granulicatella seriolae sp. nov., a Novel Facultative Anaerobe Isolated from Yellowtail Marine Fish.</title>
        <authorList>
            <person name="Lee M."/>
            <person name="Choi Y.J."/>
            <person name="Farooq A."/>
            <person name="Jeong J.B."/>
            <person name="Jung M.Y."/>
        </authorList>
    </citation>
    <scope>NUCLEOTIDE SEQUENCE</scope>
    <source>
        <strain evidence="5">S8</strain>
    </source>
</reference>
<dbReference type="Gene3D" id="3.30.1360.40">
    <property type="match status" value="1"/>
</dbReference>
<reference evidence="5" key="1">
    <citation type="submission" date="2022-07" db="EMBL/GenBank/DDBJ databases">
        <authorList>
            <person name="Jung M.-Y."/>
            <person name="Lee M."/>
        </authorList>
    </citation>
    <scope>NUCLEOTIDE SEQUENCE</scope>
    <source>
        <strain evidence="5">S8</strain>
    </source>
</reference>
<keyword evidence="2 5" id="KW-0378">Hydrolase</keyword>
<dbReference type="PANTHER" id="PTHR34698">
    <property type="entry name" value="5-OXOPROLINASE SUBUNIT B"/>
    <property type="match status" value="1"/>
</dbReference>
<dbReference type="NCBIfam" id="TIGR00370">
    <property type="entry name" value="5-oxoprolinase subunit PxpB"/>
    <property type="match status" value="1"/>
</dbReference>
<dbReference type="SMART" id="SM00796">
    <property type="entry name" value="AHS1"/>
    <property type="match status" value="1"/>
</dbReference>
<dbReference type="SUPFAM" id="SSF50891">
    <property type="entry name" value="Cyclophilin-like"/>
    <property type="match status" value="1"/>
</dbReference>
<evidence type="ECO:0000256" key="3">
    <source>
        <dbReference type="ARBA" id="ARBA00022840"/>
    </source>
</evidence>
<keyword evidence="6" id="KW-1185">Reference proteome</keyword>
<feature type="domain" description="Carboxyltransferase" evidence="4">
    <location>
        <begin position="4"/>
        <end position="205"/>
    </location>
</feature>
<dbReference type="EMBL" id="JANHNZ010000002">
    <property type="protein sequence ID" value="MCQ9209630.1"/>
    <property type="molecule type" value="Genomic_DNA"/>
</dbReference>
<evidence type="ECO:0000256" key="2">
    <source>
        <dbReference type="ARBA" id="ARBA00022801"/>
    </source>
</evidence>
<dbReference type="RefSeq" id="WP_256944738.1">
    <property type="nucleotide sequence ID" value="NZ_JANHNZ010000002.1"/>
</dbReference>
<proteinExistence type="predicted"/>
<evidence type="ECO:0000313" key="5">
    <source>
        <dbReference type="EMBL" id="MCQ9209630.1"/>
    </source>
</evidence>
<sequence>MKDVLMKAEGDSALLVEFPQEISPQINASITALVHLIKEQRIEGIMDMIPAFSSLLIHYEPLVIGYHQLSKRIKGLLDLDLGDGVTQKRIFDIPVLYGGSFGPDLDFVASQANLTKEEVIEIHSSQDYLIYMLGFLPGFPYLGGLDSRIHTPRLANPRIRIPAGSVGIGGAQTGIYPLDSPGGWQLIGATPLLTYQAEREEPILFEAGDYIRFVPISQEEYKEIAKEVEAGTYTYSFRSEEI</sequence>
<keyword evidence="1" id="KW-0547">Nucleotide-binding</keyword>
<dbReference type="GO" id="GO:0017168">
    <property type="term" value="F:5-oxoprolinase (ATP-hydrolyzing) activity"/>
    <property type="evidence" value="ECO:0007669"/>
    <property type="project" value="UniProtKB-EC"/>
</dbReference>
<name>A0ABT1WNG0_9LACT</name>
<dbReference type="PANTHER" id="PTHR34698:SF2">
    <property type="entry name" value="5-OXOPROLINASE SUBUNIT B"/>
    <property type="match status" value="1"/>
</dbReference>
<keyword evidence="3" id="KW-0067">ATP-binding</keyword>
<accession>A0ABT1WNG0</accession>
<dbReference type="Pfam" id="PF02682">
    <property type="entry name" value="CT_C_D"/>
    <property type="match status" value="1"/>
</dbReference>
<dbReference type="SUPFAM" id="SSF160467">
    <property type="entry name" value="PH0987 N-terminal domain-like"/>
    <property type="match status" value="1"/>
</dbReference>
<evidence type="ECO:0000256" key="1">
    <source>
        <dbReference type="ARBA" id="ARBA00022741"/>
    </source>
</evidence>
<dbReference type="InterPro" id="IPR010016">
    <property type="entry name" value="PxpB"/>
</dbReference>
<organism evidence="5 6">
    <name type="scientific">Granulicatella seriolae</name>
    <dbReference type="NCBI Taxonomy" id="2967226"/>
    <lineage>
        <taxon>Bacteria</taxon>
        <taxon>Bacillati</taxon>
        <taxon>Bacillota</taxon>
        <taxon>Bacilli</taxon>
        <taxon>Lactobacillales</taxon>
        <taxon>Carnobacteriaceae</taxon>
        <taxon>Granulicatella</taxon>
    </lineage>
</organism>
<dbReference type="InterPro" id="IPR029000">
    <property type="entry name" value="Cyclophilin-like_dom_sf"/>
</dbReference>
<evidence type="ECO:0000259" key="4">
    <source>
        <dbReference type="SMART" id="SM00796"/>
    </source>
</evidence>
<gene>
    <name evidence="5" type="primary">pxpB</name>
    <name evidence="5" type="ORF">NPA36_03615</name>
</gene>
<dbReference type="Gene3D" id="2.40.100.10">
    <property type="entry name" value="Cyclophilin-like"/>
    <property type="match status" value="1"/>
</dbReference>
<dbReference type="Proteomes" id="UP001059480">
    <property type="component" value="Unassembled WGS sequence"/>
</dbReference>
<dbReference type="EC" id="3.5.2.9" evidence="5"/>
<comment type="caution">
    <text evidence="5">The sequence shown here is derived from an EMBL/GenBank/DDBJ whole genome shotgun (WGS) entry which is preliminary data.</text>
</comment>
<dbReference type="InterPro" id="IPR003833">
    <property type="entry name" value="CT_C_D"/>
</dbReference>
<evidence type="ECO:0000313" key="6">
    <source>
        <dbReference type="Proteomes" id="UP001059480"/>
    </source>
</evidence>